<evidence type="ECO:0000256" key="2">
    <source>
        <dbReference type="SAM" id="SignalP"/>
    </source>
</evidence>
<gene>
    <name evidence="3" type="ORF">SK069_07410</name>
</gene>
<feature type="chain" id="PRO_5045136229" description="CARDB domain-containing protein" evidence="2">
    <location>
        <begin position="25"/>
        <end position="258"/>
    </location>
</feature>
<organism evidence="3 4">
    <name type="scientific">Patulibacter brassicae</name>
    <dbReference type="NCBI Taxonomy" id="1705717"/>
    <lineage>
        <taxon>Bacteria</taxon>
        <taxon>Bacillati</taxon>
        <taxon>Actinomycetota</taxon>
        <taxon>Thermoleophilia</taxon>
        <taxon>Solirubrobacterales</taxon>
        <taxon>Patulibacteraceae</taxon>
        <taxon>Patulibacter</taxon>
    </lineage>
</organism>
<feature type="compositionally biased region" description="Acidic residues" evidence="1">
    <location>
        <begin position="237"/>
        <end position="246"/>
    </location>
</feature>
<name>A0ABU4VKN5_9ACTN</name>
<reference evidence="3 4" key="1">
    <citation type="submission" date="2023-11" db="EMBL/GenBank/DDBJ databases">
        <authorList>
            <person name="Xu M."/>
            <person name="Jiang T."/>
        </authorList>
    </citation>
    <scope>NUCLEOTIDE SEQUENCE [LARGE SCALE GENOMIC DNA]</scope>
    <source>
        <strain evidence="3 4">SD</strain>
    </source>
</reference>
<accession>A0ABU4VKN5</accession>
<keyword evidence="4" id="KW-1185">Reference proteome</keyword>
<dbReference type="Proteomes" id="UP001277761">
    <property type="component" value="Unassembled WGS sequence"/>
</dbReference>
<keyword evidence="2" id="KW-0732">Signal</keyword>
<evidence type="ECO:0000313" key="4">
    <source>
        <dbReference type="Proteomes" id="UP001277761"/>
    </source>
</evidence>
<comment type="caution">
    <text evidence="3">The sequence shown here is derived from an EMBL/GenBank/DDBJ whole genome shotgun (WGS) entry which is preliminary data.</text>
</comment>
<evidence type="ECO:0000256" key="1">
    <source>
        <dbReference type="SAM" id="MobiDB-lite"/>
    </source>
</evidence>
<dbReference type="EMBL" id="JAXAVX010000002">
    <property type="protein sequence ID" value="MDX8151413.1"/>
    <property type="molecule type" value="Genomic_DNA"/>
</dbReference>
<protein>
    <recommendedName>
        <fullName evidence="5">CARDB domain-containing protein</fullName>
    </recommendedName>
</protein>
<evidence type="ECO:0000313" key="3">
    <source>
        <dbReference type="EMBL" id="MDX8151413.1"/>
    </source>
</evidence>
<proteinExistence type="predicted"/>
<dbReference type="RefSeq" id="WP_319953563.1">
    <property type="nucleotide sequence ID" value="NZ_JAXAVX010000002.1"/>
</dbReference>
<sequence>MTLRRPLLAVPLAAVALLPGAAHAADRPAPSSVSRTACTTSATDAQGRAVDFVVRMSDMSAPSLSYGFRLRLQERAPGGSWRTLRRSELPAGFQPSQTARAGTRRMVRRIGVRGLRPGAAYRVRVTFRWLRPNGDLRTGSTTSRACRVEDLRPNLAVGGGLAWTPAPTAGEVVYRVPMRTERPAALGGRPVVVAVLQDGVELGRTEIAPVGGDEVVLVPGRRCASDRPLRVVADPDGAVDERDEDDNAVRAACPASAG</sequence>
<feature type="signal peptide" evidence="2">
    <location>
        <begin position="1"/>
        <end position="24"/>
    </location>
</feature>
<evidence type="ECO:0008006" key="5">
    <source>
        <dbReference type="Google" id="ProtNLM"/>
    </source>
</evidence>
<feature type="region of interest" description="Disordered" evidence="1">
    <location>
        <begin position="234"/>
        <end position="258"/>
    </location>
</feature>